<sequence length="64" mass="7065">MVFLLKNKLWQKHLLLQEQIKNKNIPLVLSAGVLNAGEKGDILEILAFAGSVLEKWPAAEKSPA</sequence>
<accession>A0A1F8DRZ1</accession>
<proteinExistence type="predicted"/>
<dbReference type="EMBL" id="MGIQ01000008">
    <property type="protein sequence ID" value="OGM91364.1"/>
    <property type="molecule type" value="Genomic_DNA"/>
</dbReference>
<dbReference type="STRING" id="1802556.A2999_02660"/>
<organism evidence="1 2">
    <name type="scientific">Candidatus Wolfebacteria bacterium RIFCSPLOWO2_01_FULL_38_11</name>
    <dbReference type="NCBI Taxonomy" id="1802556"/>
    <lineage>
        <taxon>Bacteria</taxon>
        <taxon>Candidatus Wolfeibacteriota</taxon>
    </lineage>
</organism>
<gene>
    <name evidence="1" type="ORF">A2999_02660</name>
</gene>
<comment type="caution">
    <text evidence="1">The sequence shown here is derived from an EMBL/GenBank/DDBJ whole genome shotgun (WGS) entry which is preliminary data.</text>
</comment>
<protein>
    <submittedName>
        <fullName evidence="1">Uncharacterized protein</fullName>
    </submittedName>
</protein>
<reference evidence="1 2" key="1">
    <citation type="journal article" date="2016" name="Nat. Commun.">
        <title>Thousands of microbial genomes shed light on interconnected biogeochemical processes in an aquifer system.</title>
        <authorList>
            <person name="Anantharaman K."/>
            <person name="Brown C.T."/>
            <person name="Hug L.A."/>
            <person name="Sharon I."/>
            <person name="Castelle C.J."/>
            <person name="Probst A.J."/>
            <person name="Thomas B.C."/>
            <person name="Singh A."/>
            <person name="Wilkins M.J."/>
            <person name="Karaoz U."/>
            <person name="Brodie E.L."/>
            <person name="Williams K.H."/>
            <person name="Hubbard S.S."/>
            <person name="Banfield J.F."/>
        </authorList>
    </citation>
    <scope>NUCLEOTIDE SEQUENCE [LARGE SCALE GENOMIC DNA]</scope>
</reference>
<dbReference type="AlphaFoldDB" id="A0A1F8DRZ1"/>
<name>A0A1F8DRZ1_9BACT</name>
<evidence type="ECO:0000313" key="1">
    <source>
        <dbReference type="EMBL" id="OGM91364.1"/>
    </source>
</evidence>
<dbReference type="Proteomes" id="UP000178798">
    <property type="component" value="Unassembled WGS sequence"/>
</dbReference>
<evidence type="ECO:0000313" key="2">
    <source>
        <dbReference type="Proteomes" id="UP000178798"/>
    </source>
</evidence>